<proteinExistence type="predicted"/>
<feature type="compositionally biased region" description="Polar residues" evidence="1">
    <location>
        <begin position="29"/>
        <end position="38"/>
    </location>
</feature>
<sequence>MDLDYSVVDCSNQTIAEDPEEVLRNSINATEEIQNDQDPQPLKSVVEEEPDHSNICEDEIPKEGISVHYHEYRALSLHAKCVIEDNDEAGIRPNKTYLALSNEVGGSSNLTFSEKDVRN</sequence>
<organism evidence="2 3">
    <name type="scientific">Stylosanthes scabra</name>
    <dbReference type="NCBI Taxonomy" id="79078"/>
    <lineage>
        <taxon>Eukaryota</taxon>
        <taxon>Viridiplantae</taxon>
        <taxon>Streptophyta</taxon>
        <taxon>Embryophyta</taxon>
        <taxon>Tracheophyta</taxon>
        <taxon>Spermatophyta</taxon>
        <taxon>Magnoliopsida</taxon>
        <taxon>eudicotyledons</taxon>
        <taxon>Gunneridae</taxon>
        <taxon>Pentapetalae</taxon>
        <taxon>rosids</taxon>
        <taxon>fabids</taxon>
        <taxon>Fabales</taxon>
        <taxon>Fabaceae</taxon>
        <taxon>Papilionoideae</taxon>
        <taxon>50 kb inversion clade</taxon>
        <taxon>dalbergioids sensu lato</taxon>
        <taxon>Dalbergieae</taxon>
        <taxon>Pterocarpus clade</taxon>
        <taxon>Stylosanthes</taxon>
    </lineage>
</organism>
<feature type="region of interest" description="Disordered" evidence="1">
    <location>
        <begin position="29"/>
        <end position="56"/>
    </location>
</feature>
<keyword evidence="3" id="KW-1185">Reference proteome</keyword>
<accession>A0ABU6QT77</accession>
<gene>
    <name evidence="2" type="ORF">PIB30_082313</name>
</gene>
<name>A0ABU6QT77_9FABA</name>
<evidence type="ECO:0000313" key="3">
    <source>
        <dbReference type="Proteomes" id="UP001341840"/>
    </source>
</evidence>
<evidence type="ECO:0000256" key="1">
    <source>
        <dbReference type="SAM" id="MobiDB-lite"/>
    </source>
</evidence>
<evidence type="ECO:0000313" key="2">
    <source>
        <dbReference type="EMBL" id="MED6114642.1"/>
    </source>
</evidence>
<comment type="caution">
    <text evidence="2">The sequence shown here is derived from an EMBL/GenBank/DDBJ whole genome shotgun (WGS) entry which is preliminary data.</text>
</comment>
<reference evidence="2 3" key="1">
    <citation type="journal article" date="2023" name="Plants (Basel)">
        <title>Bridging the Gap: Combining Genomics and Transcriptomics Approaches to Understand Stylosanthes scabra, an Orphan Legume from the Brazilian Caatinga.</title>
        <authorList>
            <person name="Ferreira-Neto J.R.C."/>
            <person name="da Silva M.D."/>
            <person name="Binneck E."/>
            <person name="de Melo N.F."/>
            <person name="da Silva R.H."/>
            <person name="de Melo A.L.T.M."/>
            <person name="Pandolfi V."/>
            <person name="Bustamante F.O."/>
            <person name="Brasileiro-Vidal A.C."/>
            <person name="Benko-Iseppon A.M."/>
        </authorList>
    </citation>
    <scope>NUCLEOTIDE SEQUENCE [LARGE SCALE GENOMIC DNA]</scope>
    <source>
        <tissue evidence="2">Leaves</tissue>
    </source>
</reference>
<dbReference type="EMBL" id="JASCZI010001261">
    <property type="protein sequence ID" value="MED6114642.1"/>
    <property type="molecule type" value="Genomic_DNA"/>
</dbReference>
<dbReference type="Proteomes" id="UP001341840">
    <property type="component" value="Unassembled WGS sequence"/>
</dbReference>
<protein>
    <submittedName>
        <fullName evidence="2">Uncharacterized protein</fullName>
    </submittedName>
</protein>